<dbReference type="Proteomes" id="UP001478133">
    <property type="component" value="Unassembled WGS sequence"/>
</dbReference>
<gene>
    <name evidence="15" type="ORF">ABFO16_01165</name>
</gene>
<feature type="transmembrane region" description="Helical" evidence="11">
    <location>
        <begin position="299"/>
        <end position="319"/>
    </location>
</feature>
<dbReference type="InterPro" id="IPR013014">
    <property type="entry name" value="PTS_EIIC_2"/>
</dbReference>
<evidence type="ECO:0000256" key="11">
    <source>
        <dbReference type="SAM" id="Phobius"/>
    </source>
</evidence>
<dbReference type="InterPro" id="IPR006327">
    <property type="entry name" value="PTS_IIC_fruc"/>
</dbReference>
<dbReference type="PANTHER" id="PTHR30505:SF28">
    <property type="entry name" value="PTS SYSTEM 2-O-ALPHA-MANNOSYL-D-GLYCERATE-SPECIFIC EIIABC COMPONENT"/>
    <property type="match status" value="1"/>
</dbReference>
<dbReference type="PROSITE" id="PS51094">
    <property type="entry name" value="PTS_EIIA_TYPE_2"/>
    <property type="match status" value="1"/>
</dbReference>
<dbReference type="InterPro" id="IPR050864">
    <property type="entry name" value="Bacterial_PTS_Sugar_Transport"/>
</dbReference>
<keyword evidence="3" id="KW-1003">Cell membrane</keyword>
<evidence type="ECO:0000256" key="4">
    <source>
        <dbReference type="ARBA" id="ARBA00022553"/>
    </source>
</evidence>
<feature type="transmembrane region" description="Helical" evidence="11">
    <location>
        <begin position="446"/>
        <end position="468"/>
    </location>
</feature>
<dbReference type="CDD" id="cd00211">
    <property type="entry name" value="PTS_IIA_fru"/>
    <property type="match status" value="1"/>
</dbReference>
<dbReference type="Pfam" id="PF00359">
    <property type="entry name" value="PTS_EIIA_2"/>
    <property type="match status" value="1"/>
</dbReference>
<dbReference type="Pfam" id="PF02302">
    <property type="entry name" value="PTS_IIB"/>
    <property type="match status" value="1"/>
</dbReference>
<dbReference type="InterPro" id="IPR003501">
    <property type="entry name" value="PTS_EIIB_2/3"/>
</dbReference>
<name>A0ABV1HRA2_9FIRM</name>
<evidence type="ECO:0000256" key="1">
    <source>
        <dbReference type="ARBA" id="ARBA00004429"/>
    </source>
</evidence>
<feature type="domain" description="PTS EIIB type-2" evidence="13">
    <location>
        <begin position="166"/>
        <end position="263"/>
    </location>
</feature>
<evidence type="ECO:0000256" key="6">
    <source>
        <dbReference type="ARBA" id="ARBA00022679"/>
    </source>
</evidence>
<evidence type="ECO:0000256" key="7">
    <source>
        <dbReference type="ARBA" id="ARBA00022683"/>
    </source>
</evidence>
<evidence type="ECO:0000259" key="13">
    <source>
        <dbReference type="PROSITE" id="PS51099"/>
    </source>
</evidence>
<reference evidence="15 16" key="1">
    <citation type="submission" date="2024-03" db="EMBL/GenBank/DDBJ databases">
        <title>Human intestinal bacterial collection.</title>
        <authorList>
            <person name="Pauvert C."/>
            <person name="Hitch T.C.A."/>
            <person name="Clavel T."/>
        </authorList>
    </citation>
    <scope>NUCLEOTIDE SEQUENCE [LARGE SCALE GENOMIC DNA]</scope>
    <source>
        <strain evidence="15 16">CLA-AP-H18</strain>
    </source>
</reference>
<dbReference type="NCBIfam" id="TIGR00829">
    <property type="entry name" value="FRU"/>
    <property type="match status" value="1"/>
</dbReference>
<keyword evidence="16" id="KW-1185">Reference proteome</keyword>
<dbReference type="InterPro" id="IPR036095">
    <property type="entry name" value="PTS_EIIB-like_sf"/>
</dbReference>
<feature type="transmembrane region" description="Helical" evidence="11">
    <location>
        <begin position="339"/>
        <end position="364"/>
    </location>
</feature>
<dbReference type="InterPro" id="IPR016152">
    <property type="entry name" value="PTrfase/Anion_transptr"/>
</dbReference>
<evidence type="ECO:0000256" key="5">
    <source>
        <dbReference type="ARBA" id="ARBA00022597"/>
    </source>
</evidence>
<evidence type="ECO:0000256" key="2">
    <source>
        <dbReference type="ARBA" id="ARBA00022448"/>
    </source>
</evidence>
<comment type="subcellular location">
    <subcellularLocation>
        <location evidence="1">Cell inner membrane</location>
        <topology evidence="1">Multi-pass membrane protein</topology>
    </subcellularLocation>
</comment>
<dbReference type="PROSITE" id="PS51104">
    <property type="entry name" value="PTS_EIIC_TYPE_2"/>
    <property type="match status" value="1"/>
</dbReference>
<proteinExistence type="predicted"/>
<dbReference type="PANTHER" id="PTHR30505">
    <property type="entry name" value="FRUCTOSE-LIKE PERMEASE"/>
    <property type="match status" value="1"/>
</dbReference>
<evidence type="ECO:0000313" key="16">
    <source>
        <dbReference type="Proteomes" id="UP001478133"/>
    </source>
</evidence>
<accession>A0ABV1HRA2</accession>
<keyword evidence="9 11" id="KW-1133">Transmembrane helix</keyword>
<feature type="transmembrane region" description="Helical" evidence="11">
    <location>
        <begin position="565"/>
        <end position="583"/>
    </location>
</feature>
<dbReference type="Pfam" id="PF02378">
    <property type="entry name" value="PTS_EIIC"/>
    <property type="match status" value="1"/>
</dbReference>
<feature type="transmembrane region" description="Helical" evidence="11">
    <location>
        <begin position="371"/>
        <end position="390"/>
    </location>
</feature>
<feature type="transmembrane region" description="Helical" evidence="11">
    <location>
        <begin position="629"/>
        <end position="650"/>
    </location>
</feature>
<feature type="transmembrane region" description="Helical" evidence="11">
    <location>
        <begin position="402"/>
        <end position="425"/>
    </location>
</feature>
<keyword evidence="7" id="KW-0598">Phosphotransferase system</keyword>
<keyword evidence="5" id="KW-0762">Sugar transport</keyword>
<dbReference type="SUPFAM" id="SSF55804">
    <property type="entry name" value="Phoshotransferase/anion transport protein"/>
    <property type="match status" value="1"/>
</dbReference>
<organism evidence="15 16">
    <name type="scientific">Ruminococcoides intestinihominis</name>
    <dbReference type="NCBI Taxonomy" id="3133161"/>
    <lineage>
        <taxon>Bacteria</taxon>
        <taxon>Bacillati</taxon>
        <taxon>Bacillota</taxon>
        <taxon>Clostridia</taxon>
        <taxon>Eubacteriales</taxon>
        <taxon>Oscillospiraceae</taxon>
        <taxon>Ruminococcoides</taxon>
    </lineage>
</organism>
<dbReference type="InterPro" id="IPR003352">
    <property type="entry name" value="PTS_EIIC"/>
</dbReference>
<dbReference type="EMBL" id="JBBMFI010000002">
    <property type="protein sequence ID" value="MEQ2564845.1"/>
    <property type="molecule type" value="Genomic_DNA"/>
</dbReference>
<dbReference type="InterPro" id="IPR004715">
    <property type="entry name" value="PTS_IIA_fruc"/>
</dbReference>
<feature type="transmembrane region" description="Helical" evidence="11">
    <location>
        <begin position="488"/>
        <end position="505"/>
    </location>
</feature>
<dbReference type="Gene3D" id="3.40.50.2300">
    <property type="match status" value="1"/>
</dbReference>
<dbReference type="PROSITE" id="PS00372">
    <property type="entry name" value="PTS_EIIA_TYPE_2_HIS"/>
    <property type="match status" value="1"/>
</dbReference>
<dbReference type="PROSITE" id="PS51099">
    <property type="entry name" value="PTS_EIIB_TYPE_2"/>
    <property type="match status" value="1"/>
</dbReference>
<dbReference type="SUPFAM" id="SSF52794">
    <property type="entry name" value="PTS system IIB component-like"/>
    <property type="match status" value="1"/>
</dbReference>
<evidence type="ECO:0000313" key="15">
    <source>
        <dbReference type="EMBL" id="MEQ2564845.1"/>
    </source>
</evidence>
<evidence type="ECO:0000256" key="10">
    <source>
        <dbReference type="ARBA" id="ARBA00023136"/>
    </source>
</evidence>
<evidence type="ECO:0000259" key="14">
    <source>
        <dbReference type="PROSITE" id="PS51104"/>
    </source>
</evidence>
<dbReference type="InterPro" id="IPR013011">
    <property type="entry name" value="PTS_EIIB_2"/>
</dbReference>
<evidence type="ECO:0000256" key="8">
    <source>
        <dbReference type="ARBA" id="ARBA00022692"/>
    </source>
</evidence>
<dbReference type="NCBIfam" id="TIGR01427">
    <property type="entry name" value="PTS_IIC_fructo"/>
    <property type="match status" value="1"/>
</dbReference>
<evidence type="ECO:0000256" key="3">
    <source>
        <dbReference type="ARBA" id="ARBA00022475"/>
    </source>
</evidence>
<dbReference type="CDD" id="cd05569">
    <property type="entry name" value="PTS_IIB_fructose"/>
    <property type="match status" value="1"/>
</dbReference>
<feature type="domain" description="PTS EIIA type-2" evidence="12">
    <location>
        <begin position="5"/>
        <end position="148"/>
    </location>
</feature>
<keyword evidence="10 11" id="KW-0472">Membrane</keyword>
<evidence type="ECO:0000259" key="12">
    <source>
        <dbReference type="PROSITE" id="PS51094"/>
    </source>
</evidence>
<sequence length="656" mass="68760">MRIVDLLKKDCIELGVKLNSKSEAIDKLVDLHNKAGNLVDAKVYKEGILAREAGGTTAIGDGIAIPHAKSEAVKEPALAVVTVPDGVDYEAMDGKPSNLIFMIAAPNDGDVHLEVLARLMTMLMDADFKNKLLNAPNKDAFLKAIDEFEKVKYPDEPAKKEQKDGYRILAVTACPTGIAHTYMAAEALEKAGKEMGIPLKAETNGSAGAKNILTKKEIEECDGIIVAADKNVEMARFDGKPVISTKVADGIHKPKELIEKIESGQVPIYHHHGGAAASSDEIEGESFGRKLYKHLMNGVSHMLPFVVAGGLFIAIAFLIDTICGYGGSGSGNFGTMTPASAFLKTIGGVAFNLMVPILAGFIAMSIADRPGLLVGLVGGFLATSGATFANPGALTGDAAVEAGVAAAVPSGFLGGLLAGFVGGWIMLMIEKACDKLPHSLEGIKPVLIYPLLGLGAIAVIMCAVNPIMGWINTSMTNALTAMSKTEGLMVPLCALLAGMMSIDMGGPFNKAAYVFATGMLSTGTDASYMIMAAVMIGGMVPPIAIALSTTFNKNRWTAEERKNGTVNYIMGLSFISEGAIPYAAGHPLQVIPACIVGSASAGALSALFGCKLMAPHGGIFVFATMSGTWYWYILALAVGSFISMILLALFMKKKSK</sequence>
<dbReference type="NCBIfam" id="TIGR00848">
    <property type="entry name" value="fruA"/>
    <property type="match status" value="1"/>
</dbReference>
<dbReference type="InterPro" id="IPR002178">
    <property type="entry name" value="PTS_EIIA_type-2_dom"/>
</dbReference>
<feature type="transmembrane region" description="Helical" evidence="11">
    <location>
        <begin position="526"/>
        <end position="545"/>
    </location>
</feature>
<keyword evidence="2" id="KW-0813">Transport</keyword>
<dbReference type="RefSeq" id="WP_022506288.1">
    <property type="nucleotide sequence ID" value="NZ_JBBMEY010000002.1"/>
</dbReference>
<dbReference type="InterPro" id="IPR003353">
    <property type="entry name" value="PTS_IIB_fruc"/>
</dbReference>
<keyword evidence="8 11" id="KW-0812">Transmembrane</keyword>
<keyword evidence="6" id="KW-0808">Transferase</keyword>
<feature type="domain" description="PTS EIIC type-2" evidence="14">
    <location>
        <begin position="291"/>
        <end position="656"/>
    </location>
</feature>
<keyword evidence="4" id="KW-0597">Phosphoprotein</keyword>
<evidence type="ECO:0000256" key="9">
    <source>
        <dbReference type="ARBA" id="ARBA00022989"/>
    </source>
</evidence>
<protein>
    <submittedName>
        <fullName evidence="15">Fructose-specific PTS transporter subunit EIIC</fullName>
    </submittedName>
</protein>
<dbReference type="Gene3D" id="3.40.930.10">
    <property type="entry name" value="Mannitol-specific EII, Chain A"/>
    <property type="match status" value="1"/>
</dbReference>
<comment type="caution">
    <text evidence="15">The sequence shown here is derived from an EMBL/GenBank/DDBJ whole genome shotgun (WGS) entry which is preliminary data.</text>
</comment>